<evidence type="ECO:0000313" key="15">
    <source>
        <dbReference type="Proteomes" id="UP001596152"/>
    </source>
</evidence>
<dbReference type="InterPro" id="IPR000531">
    <property type="entry name" value="Beta-barrel_TonB"/>
</dbReference>
<keyword evidence="2 9" id="KW-0813">Transport</keyword>
<dbReference type="RefSeq" id="WP_376866857.1">
    <property type="nucleotide sequence ID" value="NZ_JBHSLF010000024.1"/>
</dbReference>
<keyword evidence="15" id="KW-1185">Reference proteome</keyword>
<feature type="short sequence motif" description="TonB box" evidence="10">
    <location>
        <begin position="81"/>
        <end position="87"/>
    </location>
</feature>
<evidence type="ECO:0000256" key="6">
    <source>
        <dbReference type="ARBA" id="ARBA00023077"/>
    </source>
</evidence>
<dbReference type="PROSITE" id="PS00430">
    <property type="entry name" value="TONB_DEPENDENT_REC_1"/>
    <property type="match status" value="1"/>
</dbReference>
<reference evidence="15" key="1">
    <citation type="journal article" date="2019" name="Int. J. Syst. Evol. Microbiol.">
        <title>The Global Catalogue of Microorganisms (GCM) 10K type strain sequencing project: providing services to taxonomists for standard genome sequencing and annotation.</title>
        <authorList>
            <consortium name="The Broad Institute Genomics Platform"/>
            <consortium name="The Broad Institute Genome Sequencing Center for Infectious Disease"/>
            <person name="Wu L."/>
            <person name="Ma J."/>
        </authorList>
    </citation>
    <scope>NUCLEOTIDE SEQUENCE [LARGE SCALE GENOMIC DNA]</scope>
    <source>
        <strain evidence="15">JCM 12125</strain>
    </source>
</reference>
<evidence type="ECO:0000256" key="3">
    <source>
        <dbReference type="ARBA" id="ARBA00022452"/>
    </source>
</evidence>
<sequence>MGEEQGEVLARCVELSRGPQFGRKSNEEKPLADVSFRSRLFTSSVLSGLAIATAALTALPAAAQDQEPPASQSLEATEIDTVVVTGSRIARQDYSANSPIVTVTQEDFRATGSVNIESLINDLPQFTGLGNAASNSPNLGGQANVQLRGLGATRTLVLLNGRRIVPSNASSVVDLNLLPTPLISSIETITGGASSTYGSDAVGGVLNFLLNQNFEGVQLDLQYGASARGDAGAEAVSLTVGGDIAEGRGSAVLSATYSNRASVLNADRSFSLIGGFAGTSPLGSTVFDATNLPSAAAVNAAVPGAARGDTFGFNNNGTLFTYQGARDYVSPGGIDYEGFRTPGPLQQTDFTYATGDRNYMIIPQTRYNVYAAADYEINAAAELYADFMFSQYESGNQLASNPATGPTTGFRIPSTNPFIPAELRGVLNSRPNPAGNFRLDKRFNELGPRRQTENYNVYQITTGLRGDLAGFRDWTYDAYVSYGRVDNGTVYTGYLSRSALQRLLDAPDGGASICAGGFNPFGTNPLSSACIGYVGRVAKNTTTNDQRVAELNLQGGVFTLPAGEVRAAVGASYREQNYDFVPDNLLLSTFTLNGVVGPELAGNSGLPLAGSDQVSELYGEILIPLLSDLPFVRNLETNLGYRASEYETIGRVSSYKADLSWEVVTGLRFRGGVQRAVRAPSIGELFAAQNLSFPSIGVPVSSTGVRQFSGDPCDIRGAYRAPGAPDANAVRALCLAQNVPGQVIDSFTFSNSQVSGLTGGNPLLEEETAESFTVGVTWQSQFASPWLSRLSASIDYYDIAIEQVVGTVSTTEQLRRCYNQNGTSNPTYDPNNVFCRLFSRDPNSGQITSTLETNANLGTLQTQGIDFQVDWNLDLGDIGAPDWGALAFNITGTKLQEWQRQDIPGGAFTDRKGTVSNSFGLTLPEWKFLSTLNWIQDPWNVGVRWRYQGSVENFNNRSQVIDAIHYVDLNASFRVNERVSLRAGVNNLTDEQPPVYSPAIAANTDPSTYDLIGRRYYVGLTARF</sequence>
<evidence type="ECO:0000256" key="2">
    <source>
        <dbReference type="ARBA" id="ARBA00022448"/>
    </source>
</evidence>
<dbReference type="InterPro" id="IPR037066">
    <property type="entry name" value="Plug_dom_sf"/>
</dbReference>
<accession>A0ABW0FUJ5</accession>
<evidence type="ECO:0000256" key="5">
    <source>
        <dbReference type="ARBA" id="ARBA00022729"/>
    </source>
</evidence>
<dbReference type="PANTHER" id="PTHR47234:SF2">
    <property type="entry name" value="TONB-DEPENDENT RECEPTOR"/>
    <property type="match status" value="1"/>
</dbReference>
<dbReference type="Pfam" id="PF00593">
    <property type="entry name" value="TonB_dep_Rec_b-barrel"/>
    <property type="match status" value="1"/>
</dbReference>
<dbReference type="Gene3D" id="2.170.130.10">
    <property type="entry name" value="TonB-dependent receptor, plug domain"/>
    <property type="match status" value="1"/>
</dbReference>
<keyword evidence="5" id="KW-0732">Signal</keyword>
<proteinExistence type="inferred from homology"/>
<comment type="subcellular location">
    <subcellularLocation>
        <location evidence="1 9">Cell outer membrane</location>
        <topology evidence="1 9">Multi-pass membrane protein</topology>
    </subcellularLocation>
</comment>
<evidence type="ECO:0000256" key="9">
    <source>
        <dbReference type="PROSITE-ProRule" id="PRU01360"/>
    </source>
</evidence>
<keyword evidence="8 9" id="KW-0998">Cell outer membrane</keyword>
<dbReference type="InterPro" id="IPR010916">
    <property type="entry name" value="TonB_box_CS"/>
</dbReference>
<dbReference type="PROSITE" id="PS52016">
    <property type="entry name" value="TONB_DEPENDENT_REC_3"/>
    <property type="match status" value="1"/>
</dbReference>
<name>A0ABW0FUJ5_9CAUL</name>
<keyword evidence="14" id="KW-0675">Receptor</keyword>
<evidence type="ECO:0000259" key="12">
    <source>
        <dbReference type="Pfam" id="PF00593"/>
    </source>
</evidence>
<comment type="caution">
    <text evidence="14">The sequence shown here is derived from an EMBL/GenBank/DDBJ whole genome shotgun (WGS) entry which is preliminary data.</text>
</comment>
<dbReference type="Proteomes" id="UP001596152">
    <property type="component" value="Unassembled WGS sequence"/>
</dbReference>
<evidence type="ECO:0000256" key="7">
    <source>
        <dbReference type="ARBA" id="ARBA00023136"/>
    </source>
</evidence>
<evidence type="ECO:0000256" key="8">
    <source>
        <dbReference type="ARBA" id="ARBA00023237"/>
    </source>
</evidence>
<gene>
    <name evidence="14" type="ORF">ACFPIE_12480</name>
</gene>
<feature type="domain" description="TonB-dependent receptor plug" evidence="13">
    <location>
        <begin position="96"/>
        <end position="205"/>
    </location>
</feature>
<dbReference type="InterPro" id="IPR036942">
    <property type="entry name" value="Beta-barrel_TonB_sf"/>
</dbReference>
<keyword evidence="3 9" id="KW-1134">Transmembrane beta strand</keyword>
<dbReference type="Pfam" id="PF07715">
    <property type="entry name" value="Plug"/>
    <property type="match status" value="1"/>
</dbReference>
<evidence type="ECO:0000313" key="14">
    <source>
        <dbReference type="EMBL" id="MFC5344733.1"/>
    </source>
</evidence>
<dbReference type="SUPFAM" id="SSF56935">
    <property type="entry name" value="Porins"/>
    <property type="match status" value="1"/>
</dbReference>
<evidence type="ECO:0000259" key="13">
    <source>
        <dbReference type="Pfam" id="PF07715"/>
    </source>
</evidence>
<organism evidence="14 15">
    <name type="scientific">Brevundimonas staleyi</name>
    <dbReference type="NCBI Taxonomy" id="74326"/>
    <lineage>
        <taxon>Bacteria</taxon>
        <taxon>Pseudomonadati</taxon>
        <taxon>Pseudomonadota</taxon>
        <taxon>Alphaproteobacteria</taxon>
        <taxon>Caulobacterales</taxon>
        <taxon>Caulobacteraceae</taxon>
        <taxon>Brevundimonas</taxon>
    </lineage>
</organism>
<dbReference type="InterPro" id="IPR012910">
    <property type="entry name" value="Plug_dom"/>
</dbReference>
<dbReference type="InterPro" id="IPR039426">
    <property type="entry name" value="TonB-dep_rcpt-like"/>
</dbReference>
<evidence type="ECO:0000256" key="4">
    <source>
        <dbReference type="ARBA" id="ARBA00022692"/>
    </source>
</evidence>
<evidence type="ECO:0000256" key="10">
    <source>
        <dbReference type="PROSITE-ProRule" id="PRU10143"/>
    </source>
</evidence>
<dbReference type="PANTHER" id="PTHR47234">
    <property type="match status" value="1"/>
</dbReference>
<keyword evidence="4 9" id="KW-0812">Transmembrane</keyword>
<dbReference type="Gene3D" id="2.40.170.20">
    <property type="entry name" value="TonB-dependent receptor, beta-barrel domain"/>
    <property type="match status" value="1"/>
</dbReference>
<protein>
    <submittedName>
        <fullName evidence="14">TonB-dependent receptor domain-containing protein</fullName>
    </submittedName>
</protein>
<feature type="domain" description="TonB-dependent receptor-like beta-barrel" evidence="12">
    <location>
        <begin position="435"/>
        <end position="988"/>
    </location>
</feature>
<evidence type="ECO:0000256" key="11">
    <source>
        <dbReference type="RuleBase" id="RU003357"/>
    </source>
</evidence>
<dbReference type="EMBL" id="JBHSLF010000024">
    <property type="protein sequence ID" value="MFC5344733.1"/>
    <property type="molecule type" value="Genomic_DNA"/>
</dbReference>
<comment type="similarity">
    <text evidence="9 11">Belongs to the TonB-dependent receptor family.</text>
</comment>
<keyword evidence="7 9" id="KW-0472">Membrane</keyword>
<evidence type="ECO:0000256" key="1">
    <source>
        <dbReference type="ARBA" id="ARBA00004571"/>
    </source>
</evidence>
<keyword evidence="6 10" id="KW-0798">TonB box</keyword>